<sequence>HYIWKTYWLYFQGQKLMDDHRKIKEYGIGNKDEVTFIKRLRQK</sequence>
<dbReference type="Pfam" id="PF18036">
    <property type="entry name" value="Ubiquitin_4"/>
    <property type="match status" value="1"/>
</dbReference>
<comment type="caution">
    <text evidence="2">The sequence shown here is derived from an EMBL/GenBank/DDBJ whole genome shotgun (WGS) entry which is preliminary data.</text>
</comment>
<protein>
    <recommendedName>
        <fullName evidence="1">SNRNP25 ubiquitin-like domain-containing protein</fullName>
    </recommendedName>
</protein>
<accession>A0AAD9MX78</accession>
<organism evidence="2 3">
    <name type="scientific">Paralvinella palmiformis</name>
    <dbReference type="NCBI Taxonomy" id="53620"/>
    <lineage>
        <taxon>Eukaryota</taxon>
        <taxon>Metazoa</taxon>
        <taxon>Spiralia</taxon>
        <taxon>Lophotrochozoa</taxon>
        <taxon>Annelida</taxon>
        <taxon>Polychaeta</taxon>
        <taxon>Sedentaria</taxon>
        <taxon>Canalipalpata</taxon>
        <taxon>Terebellida</taxon>
        <taxon>Terebelliformia</taxon>
        <taxon>Alvinellidae</taxon>
        <taxon>Paralvinella</taxon>
    </lineage>
</organism>
<dbReference type="InterPro" id="IPR040610">
    <property type="entry name" value="SNRNP25_ubiquitin"/>
</dbReference>
<feature type="non-terminal residue" evidence="2">
    <location>
        <position position="43"/>
    </location>
</feature>
<dbReference type="Gene3D" id="3.10.20.90">
    <property type="entry name" value="Phosphatidylinositol 3-kinase Catalytic Subunit, Chain A, domain 1"/>
    <property type="match status" value="1"/>
</dbReference>
<feature type="domain" description="SNRNP25 ubiquitin-like" evidence="1">
    <location>
        <begin position="1"/>
        <end position="40"/>
    </location>
</feature>
<keyword evidence="3" id="KW-1185">Reference proteome</keyword>
<dbReference type="InterPro" id="IPR029071">
    <property type="entry name" value="Ubiquitin-like_domsf"/>
</dbReference>
<evidence type="ECO:0000313" key="2">
    <source>
        <dbReference type="EMBL" id="KAK2148795.1"/>
    </source>
</evidence>
<dbReference type="EMBL" id="JAODUP010000482">
    <property type="protein sequence ID" value="KAK2148795.1"/>
    <property type="molecule type" value="Genomic_DNA"/>
</dbReference>
<name>A0AAD9MX78_9ANNE</name>
<dbReference type="SUPFAM" id="SSF54236">
    <property type="entry name" value="Ubiquitin-like"/>
    <property type="match status" value="1"/>
</dbReference>
<dbReference type="GO" id="GO:0000398">
    <property type="term" value="P:mRNA splicing, via spliceosome"/>
    <property type="evidence" value="ECO:0007669"/>
    <property type="project" value="InterPro"/>
</dbReference>
<dbReference type="Proteomes" id="UP001208570">
    <property type="component" value="Unassembled WGS sequence"/>
</dbReference>
<dbReference type="InterPro" id="IPR039690">
    <property type="entry name" value="SNRNP25"/>
</dbReference>
<proteinExistence type="predicted"/>
<dbReference type="AlphaFoldDB" id="A0AAD9MX78"/>
<evidence type="ECO:0000313" key="3">
    <source>
        <dbReference type="Proteomes" id="UP001208570"/>
    </source>
</evidence>
<gene>
    <name evidence="2" type="ORF">LSH36_482g01014</name>
</gene>
<dbReference type="GO" id="GO:0005689">
    <property type="term" value="C:U12-type spliceosomal complex"/>
    <property type="evidence" value="ECO:0007669"/>
    <property type="project" value="TreeGrafter"/>
</dbReference>
<dbReference type="PANTHER" id="PTHR14942">
    <property type="entry name" value="U11/U12 SMALL NUCLEAR RIBONUCLEOPROTEIN 25 KDA PROTEIN"/>
    <property type="match status" value="1"/>
</dbReference>
<evidence type="ECO:0000259" key="1">
    <source>
        <dbReference type="Pfam" id="PF18036"/>
    </source>
</evidence>
<dbReference type="PANTHER" id="PTHR14942:SF0">
    <property type="entry name" value="U11_U12 SMALL NUCLEAR RIBONUCLEOPROTEIN 25 KDA PROTEIN"/>
    <property type="match status" value="1"/>
</dbReference>
<reference evidence="2" key="1">
    <citation type="journal article" date="2023" name="Mol. Biol. Evol.">
        <title>Third-Generation Sequencing Reveals the Adaptive Role of the Epigenome in Three Deep-Sea Polychaetes.</title>
        <authorList>
            <person name="Perez M."/>
            <person name="Aroh O."/>
            <person name="Sun Y."/>
            <person name="Lan Y."/>
            <person name="Juniper S.K."/>
            <person name="Young C.R."/>
            <person name="Angers B."/>
            <person name="Qian P.Y."/>
        </authorList>
    </citation>
    <scope>NUCLEOTIDE SEQUENCE</scope>
    <source>
        <strain evidence="2">P08H-3</strain>
    </source>
</reference>